<gene>
    <name evidence="1" type="ORF">MNB_SM-4-585</name>
</gene>
<dbReference type="Gene3D" id="3.30.470.10">
    <property type="match status" value="1"/>
</dbReference>
<organism evidence="1">
    <name type="scientific">hydrothermal vent metagenome</name>
    <dbReference type="NCBI Taxonomy" id="652676"/>
    <lineage>
        <taxon>unclassified sequences</taxon>
        <taxon>metagenomes</taxon>
        <taxon>ecological metagenomes</taxon>
    </lineage>
</organism>
<accession>A0A1W1C3X2</accession>
<dbReference type="InterPro" id="IPR001544">
    <property type="entry name" value="Aminotrans_IV"/>
</dbReference>
<dbReference type="EMBL" id="FPHF01000057">
    <property type="protein sequence ID" value="SFV60548.1"/>
    <property type="molecule type" value="Genomic_DNA"/>
</dbReference>
<dbReference type="Gene3D" id="3.20.10.10">
    <property type="entry name" value="D-amino Acid Aminotransferase, subunit A, domain 2"/>
    <property type="match status" value="1"/>
</dbReference>
<dbReference type="InterPro" id="IPR043131">
    <property type="entry name" value="BCAT-like_N"/>
</dbReference>
<dbReference type="AlphaFoldDB" id="A0A1W1C3X2"/>
<dbReference type="SUPFAM" id="SSF56752">
    <property type="entry name" value="D-aminoacid aminotransferase-like PLP-dependent enzymes"/>
    <property type="match status" value="1"/>
</dbReference>
<keyword evidence="1" id="KW-0456">Lyase</keyword>
<proteinExistence type="predicted"/>
<dbReference type="EC" id="4.1.3.38" evidence="1"/>
<name>A0A1W1C3X2_9ZZZZ</name>
<dbReference type="InterPro" id="IPR043132">
    <property type="entry name" value="BCAT-like_C"/>
</dbReference>
<dbReference type="GO" id="GO:0008696">
    <property type="term" value="F:4-amino-4-deoxychorismate lyase activity"/>
    <property type="evidence" value="ECO:0007669"/>
    <property type="project" value="UniProtKB-EC"/>
</dbReference>
<evidence type="ECO:0000313" key="1">
    <source>
        <dbReference type="EMBL" id="SFV60548.1"/>
    </source>
</evidence>
<dbReference type="InterPro" id="IPR036038">
    <property type="entry name" value="Aminotransferase-like"/>
</dbReference>
<dbReference type="Pfam" id="PF01063">
    <property type="entry name" value="Aminotran_4"/>
    <property type="match status" value="1"/>
</dbReference>
<reference evidence="1" key="1">
    <citation type="submission" date="2016-10" db="EMBL/GenBank/DDBJ databases">
        <authorList>
            <person name="de Groot N.N."/>
        </authorList>
    </citation>
    <scope>NUCLEOTIDE SEQUENCE</scope>
</reference>
<sequence length="190" mass="22164">MFLETIKILDGVALHLEYHQERLNAVLQTTNRYNLYTLINPPSNALYRCRILYDIDEIEIEYLPYTKHCVETLKLVFSQTIVYDKKYENRDEINMLFMHKEQCDDILIIKKGLVSDTSIANIAFYDGKLWFTPTSALLKGTCRARLLSEGKIIEKEIRIKDIKNYKKIALMNAMIDFDIIASDNIGEIIC</sequence>
<protein>
    <submittedName>
        <fullName evidence="1">Aminodeoxychorismate lyase</fullName>
        <ecNumber evidence="1">4.1.3.38</ecNumber>
    </submittedName>
</protein>